<evidence type="ECO:0000313" key="2">
    <source>
        <dbReference type="EMBL" id="UFZ08288.1"/>
    </source>
</evidence>
<proteinExistence type="predicted"/>
<protein>
    <submittedName>
        <fullName evidence="2">Uncharacterized protein</fullName>
    </submittedName>
</protein>
<name>A0ABY3RNG9_9BRAD</name>
<dbReference type="Proteomes" id="UP001431010">
    <property type="component" value="Chromosome"/>
</dbReference>
<feature type="region of interest" description="Disordered" evidence="1">
    <location>
        <begin position="1"/>
        <end position="30"/>
    </location>
</feature>
<evidence type="ECO:0000313" key="3">
    <source>
        <dbReference type="Proteomes" id="UP001431010"/>
    </source>
</evidence>
<dbReference type="SUPFAM" id="SSF52096">
    <property type="entry name" value="ClpP/crotonase"/>
    <property type="match status" value="1"/>
</dbReference>
<organism evidence="2 3">
    <name type="scientific">Bradyrhizobium ontarionense</name>
    <dbReference type="NCBI Taxonomy" id="2898149"/>
    <lineage>
        <taxon>Bacteria</taxon>
        <taxon>Pseudomonadati</taxon>
        <taxon>Pseudomonadota</taxon>
        <taxon>Alphaproteobacteria</taxon>
        <taxon>Hyphomicrobiales</taxon>
        <taxon>Nitrobacteraceae</taxon>
        <taxon>Bradyrhizobium</taxon>
    </lineage>
</organism>
<accession>A0ABY3RNG9</accession>
<reference evidence="2" key="1">
    <citation type="journal article" date="2024" name="Antonie Van Leeuwenhoek">
        <title>Bradyrhizobium ontarionense sp. nov., a novel bacterial symbiont isolated from Aeschynomene indica (Indian jointvetch), harbours photosynthesis, nitrogen fixation and nitrous oxide (N2O) reductase genes.</title>
        <authorList>
            <person name="Bromfield E.S.P."/>
            <person name="Cloutier S."/>
        </authorList>
    </citation>
    <scope>NUCLEOTIDE SEQUENCE</scope>
    <source>
        <strain evidence="2">A19</strain>
    </source>
</reference>
<sequence length="421" mass="45578">MFRPVQQEKPPTQAKPAALAKPAIRPAQPSPRIGDGFAPIAFALVKGPADACGPGCDSWIAAEGKIDGSAAARFRKFMKQIGDRKLPIYFNSPGGNLEQALAIGTMLRERKAAVRVGRTTLRECGFEPQEGDVCTRLKLSARELHGEVWTRGAMCNSACPYIILGGTTREVGPDATLAVHSPRVILNFTGGVPTREMRAQALQQAMARSDRMVLDHLIKLGADPALLTAARSVPFESMRVLTREEIVRFAIDRRDRVESPWMFEAANRGIAYKTILARKDGETSFGTTRFQLVCFDQNRFELDVERNAPSGSGRASLAIVGGDLRLNFLSPPRRSGGRETWGVFLDGGQVRALASTRTAELTDGPSNLARPDGAPFPVASEGLQSALKMLTDTCPPAKAATQPVIAPVPWQQVPWPQASAR</sequence>
<dbReference type="Gene3D" id="3.90.226.10">
    <property type="entry name" value="2-enoyl-CoA Hydratase, Chain A, domain 1"/>
    <property type="match status" value="1"/>
</dbReference>
<dbReference type="InterPro" id="IPR029045">
    <property type="entry name" value="ClpP/crotonase-like_dom_sf"/>
</dbReference>
<dbReference type="EMBL" id="CP088156">
    <property type="protein sequence ID" value="UFZ08288.1"/>
    <property type="molecule type" value="Genomic_DNA"/>
</dbReference>
<gene>
    <name evidence="2" type="ORF">LQG66_09760</name>
</gene>
<keyword evidence="3" id="KW-1185">Reference proteome</keyword>
<evidence type="ECO:0000256" key="1">
    <source>
        <dbReference type="SAM" id="MobiDB-lite"/>
    </source>
</evidence>